<dbReference type="Proteomes" id="UP001054857">
    <property type="component" value="Unassembled WGS sequence"/>
</dbReference>
<organism evidence="6 7">
    <name type="scientific">Astrephomene gubernaculifera</name>
    <dbReference type="NCBI Taxonomy" id="47775"/>
    <lineage>
        <taxon>Eukaryota</taxon>
        <taxon>Viridiplantae</taxon>
        <taxon>Chlorophyta</taxon>
        <taxon>core chlorophytes</taxon>
        <taxon>Chlorophyceae</taxon>
        <taxon>CS clade</taxon>
        <taxon>Chlamydomonadales</taxon>
        <taxon>Astrephomenaceae</taxon>
        <taxon>Astrephomene</taxon>
    </lineage>
</organism>
<dbReference type="PANTHER" id="PTHR13847">
    <property type="entry name" value="SARCOSINE DEHYDROGENASE-RELATED"/>
    <property type="match status" value="1"/>
</dbReference>
<feature type="region of interest" description="Disordered" evidence="4">
    <location>
        <begin position="239"/>
        <end position="259"/>
    </location>
</feature>
<accession>A0AAD3HSF1</accession>
<keyword evidence="1" id="KW-0560">Oxidoreductase</keyword>
<dbReference type="Gene3D" id="3.50.50.60">
    <property type="entry name" value="FAD/NAD(P)-binding domain"/>
    <property type="match status" value="2"/>
</dbReference>
<evidence type="ECO:0000256" key="2">
    <source>
        <dbReference type="ARBA" id="ARBA00039785"/>
    </source>
</evidence>
<feature type="domain" description="FAD dependent oxidoreductase" evidence="5">
    <location>
        <begin position="51"/>
        <end position="415"/>
    </location>
</feature>
<comment type="function">
    <text evidence="3">Required for the assembly of the mitochondrial membrane respiratory chain NADH dehydrogenase (Complex I). Involved in mid-late stages of complex I assembly.</text>
</comment>
<reference evidence="6 7" key="1">
    <citation type="journal article" date="2021" name="Sci. Rep.">
        <title>Genome sequencing of the multicellular alga Astrephomene provides insights into convergent evolution of germ-soma differentiation.</title>
        <authorList>
            <person name="Yamashita S."/>
            <person name="Yamamoto K."/>
            <person name="Matsuzaki R."/>
            <person name="Suzuki S."/>
            <person name="Yamaguchi H."/>
            <person name="Hirooka S."/>
            <person name="Minakuchi Y."/>
            <person name="Miyagishima S."/>
            <person name="Kawachi M."/>
            <person name="Toyoda A."/>
            <person name="Nozaki H."/>
        </authorList>
    </citation>
    <scope>NUCLEOTIDE SEQUENCE [LARGE SCALE GENOMIC DNA]</scope>
    <source>
        <strain evidence="6 7">NIES-4017</strain>
    </source>
</reference>
<dbReference type="InterPro" id="IPR006076">
    <property type="entry name" value="FAD-dep_OxRdtase"/>
</dbReference>
<proteinExistence type="predicted"/>
<evidence type="ECO:0000313" key="6">
    <source>
        <dbReference type="EMBL" id="GFR51438.1"/>
    </source>
</evidence>
<keyword evidence="7" id="KW-1185">Reference proteome</keyword>
<dbReference type="Pfam" id="PF01266">
    <property type="entry name" value="DAO"/>
    <property type="match status" value="2"/>
</dbReference>
<evidence type="ECO:0000256" key="4">
    <source>
        <dbReference type="SAM" id="MobiDB-lite"/>
    </source>
</evidence>
<evidence type="ECO:0000259" key="5">
    <source>
        <dbReference type="Pfam" id="PF01266"/>
    </source>
</evidence>
<feature type="domain" description="FAD dependent oxidoreductase" evidence="5">
    <location>
        <begin position="470"/>
        <end position="516"/>
    </location>
</feature>
<evidence type="ECO:0000256" key="3">
    <source>
        <dbReference type="ARBA" id="ARBA00046185"/>
    </source>
</evidence>
<dbReference type="EMBL" id="BMAR01000050">
    <property type="protein sequence ID" value="GFR51438.1"/>
    <property type="molecule type" value="Genomic_DNA"/>
</dbReference>
<dbReference type="PANTHER" id="PTHR13847:SF287">
    <property type="entry name" value="FAD-DEPENDENT OXIDOREDUCTASE DOMAIN-CONTAINING PROTEIN 1"/>
    <property type="match status" value="1"/>
</dbReference>
<dbReference type="GO" id="GO:0016491">
    <property type="term" value="F:oxidoreductase activity"/>
    <property type="evidence" value="ECO:0007669"/>
    <property type="project" value="UniProtKB-KW"/>
</dbReference>
<feature type="compositionally biased region" description="Low complexity" evidence="4">
    <location>
        <begin position="447"/>
        <end position="457"/>
    </location>
</feature>
<feature type="region of interest" description="Disordered" evidence="4">
    <location>
        <begin position="432"/>
        <end position="461"/>
    </location>
</feature>
<dbReference type="AlphaFoldDB" id="A0AAD3HSF1"/>
<evidence type="ECO:0000313" key="7">
    <source>
        <dbReference type="Proteomes" id="UP001054857"/>
    </source>
</evidence>
<feature type="compositionally biased region" description="Gly residues" evidence="4">
    <location>
        <begin position="243"/>
        <end position="259"/>
    </location>
</feature>
<dbReference type="GO" id="GO:0005737">
    <property type="term" value="C:cytoplasm"/>
    <property type="evidence" value="ECO:0007669"/>
    <property type="project" value="TreeGrafter"/>
</dbReference>
<gene>
    <name evidence="6" type="ORF">Agub_g13730</name>
</gene>
<dbReference type="SUPFAM" id="SSF51905">
    <property type="entry name" value="FAD/NAD(P)-binding domain"/>
    <property type="match status" value="1"/>
</dbReference>
<name>A0AAD3HSF1_9CHLO</name>
<evidence type="ECO:0000256" key="1">
    <source>
        <dbReference type="ARBA" id="ARBA00023002"/>
    </source>
</evidence>
<comment type="caution">
    <text evidence="6">The sequence shown here is derived from an EMBL/GenBank/DDBJ whole genome shotgun (WGS) entry which is preliminary data.</text>
</comment>
<dbReference type="Gene3D" id="3.30.9.10">
    <property type="entry name" value="D-Amino Acid Oxidase, subunit A, domain 2"/>
    <property type="match status" value="1"/>
</dbReference>
<sequence>MQVRNTVPNGATRKPVIARQVRQRLCAPLPNKTTISRVAARSAADDVLTADVVIVGGGIVGLLAAQELLNQKLSVALLERKGLCAGATGAGQGYLWMAHRSPGSVGWALAARSMALWRKMLEAEPGLRGPLEWQDCGSLLLSTSAAESAALSERQLALNAVGLRATYLDGGRLAGEERALRLPGAGGGAGLRVDSDTQINGRATAHLLLERCRRQPGFTALVGPEEGQVTRVELAGACSSSGTAGGQEGGGGGAEGGAGHVVLTPRRRIHARRALVLAAGVWSGGLLAAATGQPGWAHLLQPRRGHLLELPRPEHMPPVVHGMMEMSYTKHYATSSTAAPHAASSASASSPSSAVASAPSEAEVDITFTATTSASGSLLIGSSREFSGWDATPSPAIVAAILQRSALFLPHLQPAAEAAAAEAAAAAETAASSTSSSSSSDGAGFQSVVSDSSSSSSSGGGAGPLAGLSVRVGLRPYAVGGLPLVGPVEGAPGLFVAAGHEGSGLCLGPGTAELLSRHIRKHVGGSGVLDTRSFDELLPDVRRRAAAAAAAGGAGGV</sequence>
<protein>
    <recommendedName>
        <fullName evidence="2">FAD-dependent oxidoreductase domain-containing protein 1</fullName>
    </recommendedName>
</protein>
<dbReference type="InterPro" id="IPR036188">
    <property type="entry name" value="FAD/NAD-bd_sf"/>
</dbReference>